<evidence type="ECO:0000313" key="4">
    <source>
        <dbReference type="Proteomes" id="UP000184120"/>
    </source>
</evidence>
<reference evidence="3" key="2">
    <citation type="submission" date="2016-11" db="EMBL/GenBank/DDBJ databases">
        <authorList>
            <person name="Jaros S."/>
            <person name="Januszkiewicz K."/>
            <person name="Wedrychowicz H."/>
        </authorList>
    </citation>
    <scope>NUCLEOTIDE SEQUENCE [LARGE SCALE GENOMIC DNA]</scope>
    <source>
        <strain evidence="3">DSM 27989</strain>
    </source>
</reference>
<dbReference type="OrthoDB" id="1451352at2"/>
<keyword evidence="1" id="KW-0472">Membrane</keyword>
<name>A0A1M6WZV1_9FLAO</name>
<dbReference type="RefSeq" id="WP_072930989.1">
    <property type="nucleotide sequence ID" value="NZ_BMFL01000009.1"/>
</dbReference>
<feature type="transmembrane region" description="Helical" evidence="1">
    <location>
        <begin position="7"/>
        <end position="27"/>
    </location>
</feature>
<dbReference type="EMBL" id="BMFL01000009">
    <property type="protein sequence ID" value="GGE98613.1"/>
    <property type="molecule type" value="Genomic_DNA"/>
</dbReference>
<organism evidence="3 4">
    <name type="scientific">Chishuiella changwenlii</name>
    <dbReference type="NCBI Taxonomy" id="1434701"/>
    <lineage>
        <taxon>Bacteria</taxon>
        <taxon>Pseudomonadati</taxon>
        <taxon>Bacteroidota</taxon>
        <taxon>Flavobacteriia</taxon>
        <taxon>Flavobacteriales</taxon>
        <taxon>Weeksellaceae</taxon>
        <taxon>Chishuiella</taxon>
    </lineage>
</organism>
<accession>A0A1M6WZV1</accession>
<evidence type="ECO:0000313" key="3">
    <source>
        <dbReference type="EMBL" id="SHK99171.1"/>
    </source>
</evidence>
<evidence type="ECO:0000313" key="5">
    <source>
        <dbReference type="Proteomes" id="UP000650994"/>
    </source>
</evidence>
<dbReference type="AlphaFoldDB" id="A0A1M6WZV1"/>
<proteinExistence type="predicted"/>
<dbReference type="Proteomes" id="UP000650994">
    <property type="component" value="Unassembled WGS sequence"/>
</dbReference>
<dbReference type="Proteomes" id="UP000184120">
    <property type="component" value="Unassembled WGS sequence"/>
</dbReference>
<keyword evidence="1" id="KW-0812">Transmembrane</keyword>
<reference evidence="4" key="3">
    <citation type="submission" date="2016-11" db="EMBL/GenBank/DDBJ databases">
        <authorList>
            <person name="Varghese N."/>
            <person name="Submissions S."/>
        </authorList>
    </citation>
    <scope>NUCLEOTIDE SEQUENCE [LARGE SCALE GENOMIC DNA]</scope>
    <source>
        <strain evidence="4">DSM 27989</strain>
    </source>
</reference>
<keyword evidence="5" id="KW-1185">Reference proteome</keyword>
<reference evidence="2" key="5">
    <citation type="submission" date="2024-05" db="EMBL/GenBank/DDBJ databases">
        <authorList>
            <person name="Sun Q."/>
            <person name="Zhou Y."/>
        </authorList>
    </citation>
    <scope>NUCLEOTIDE SEQUENCE</scope>
    <source>
        <strain evidence="2">CGMCC 1.12707</strain>
    </source>
</reference>
<protein>
    <submittedName>
        <fullName evidence="3">Uncharacterized protein</fullName>
    </submittedName>
</protein>
<dbReference type="STRING" id="1434701.SAMN05443634_10552"/>
<evidence type="ECO:0000313" key="2">
    <source>
        <dbReference type="EMBL" id="GGE98613.1"/>
    </source>
</evidence>
<keyword evidence="1" id="KW-1133">Transmembrane helix</keyword>
<reference evidence="5" key="4">
    <citation type="journal article" date="2019" name="Int. J. Syst. Evol. Microbiol.">
        <title>The Global Catalogue of Microorganisms (GCM) 10K type strain sequencing project: providing services to taxonomists for standard genome sequencing and annotation.</title>
        <authorList>
            <consortium name="The Broad Institute Genomics Platform"/>
            <consortium name="The Broad Institute Genome Sequencing Center for Infectious Disease"/>
            <person name="Wu L."/>
            <person name="Ma J."/>
        </authorList>
    </citation>
    <scope>NUCLEOTIDE SEQUENCE [LARGE SCALE GENOMIC DNA]</scope>
    <source>
        <strain evidence="5">CGMCC 1.12707</strain>
    </source>
</reference>
<reference evidence="2" key="1">
    <citation type="journal article" date="2014" name="Int. J. Syst. Evol. Microbiol.">
        <title>Complete genome of a new Firmicutes species belonging to the dominant human colonic microbiota ('Ruminococcus bicirculans') reveals two chromosomes and a selective capacity to utilize plant glucans.</title>
        <authorList>
            <consortium name="NISC Comparative Sequencing Program"/>
            <person name="Wegmann U."/>
            <person name="Louis P."/>
            <person name="Goesmann A."/>
            <person name="Henrissat B."/>
            <person name="Duncan S.H."/>
            <person name="Flint H.J."/>
        </authorList>
    </citation>
    <scope>NUCLEOTIDE SEQUENCE</scope>
    <source>
        <strain evidence="2">CGMCC 1.12707</strain>
    </source>
</reference>
<evidence type="ECO:0000256" key="1">
    <source>
        <dbReference type="SAM" id="Phobius"/>
    </source>
</evidence>
<dbReference type="EMBL" id="FRBH01000005">
    <property type="protein sequence ID" value="SHK99171.1"/>
    <property type="molecule type" value="Genomic_DNA"/>
</dbReference>
<gene>
    <name evidence="2" type="ORF">GCM10010984_15250</name>
    <name evidence="3" type="ORF">SAMN05443634_10552</name>
</gene>
<sequence length="106" mass="12662">MKKKNPFFGLFFSLIIISIPIFNQLHYSLIDHFETIDKTNKEVIHHQCNHFTFYVVFLDTHDDPHIKKEEELTFNLKIKTTLVENVKNITSCLFFNRGPPRNFIFC</sequence>